<feature type="domain" description="Fungal-type protein kinase" evidence="1">
    <location>
        <begin position="28"/>
        <end position="122"/>
    </location>
</feature>
<dbReference type="PANTHER" id="PTHR38248:SF2">
    <property type="entry name" value="FUNK1 11"/>
    <property type="match status" value="1"/>
</dbReference>
<gene>
    <name evidence="2" type="ORF">QCA50_009037</name>
</gene>
<dbReference type="Pfam" id="PF17667">
    <property type="entry name" value="Pkinase_fungal"/>
    <property type="match status" value="1"/>
</dbReference>
<dbReference type="Gene3D" id="1.10.510.10">
    <property type="entry name" value="Transferase(Phosphotransferase) domain 1"/>
    <property type="match status" value="1"/>
</dbReference>
<comment type="caution">
    <text evidence="2">The sequence shown here is derived from an EMBL/GenBank/DDBJ whole genome shotgun (WGS) entry which is preliminary data.</text>
</comment>
<reference evidence="2 3" key="1">
    <citation type="submission" date="2022-09" db="EMBL/GenBank/DDBJ databases">
        <authorList>
            <person name="Palmer J.M."/>
        </authorList>
    </citation>
    <scope>NUCLEOTIDE SEQUENCE [LARGE SCALE GENOMIC DNA]</scope>
    <source>
        <strain evidence="2 3">DSM 7382</strain>
    </source>
</reference>
<name>A0AAW0G259_9APHY</name>
<sequence>MRAIVFKKLIPITDKLGDDLAPPFLQILRCHALLWEFGIQHGDISDTNLMVDPDNDTGILNDFDLATVADKDATDPPHGGDRTGTMVFMSVELLKGDGQQGRIPRLYRHDLESFCWVLFWICYCYDNGEFRPRYPCTEWINVTPAICRAMKNTIPQDIDTATATESYIDYQPSLAELVYYWVEFHNELGDMKANKSANTRGVDTGKPRRIDMSHVGVVKRVFEEPSDNQVLCTILDMLPQSDEVVMPWPQARGYVLTGVSQIRII</sequence>
<organism evidence="2 3">
    <name type="scientific">Cerrena zonata</name>
    <dbReference type="NCBI Taxonomy" id="2478898"/>
    <lineage>
        <taxon>Eukaryota</taxon>
        <taxon>Fungi</taxon>
        <taxon>Dikarya</taxon>
        <taxon>Basidiomycota</taxon>
        <taxon>Agaricomycotina</taxon>
        <taxon>Agaricomycetes</taxon>
        <taxon>Polyporales</taxon>
        <taxon>Cerrenaceae</taxon>
        <taxon>Cerrena</taxon>
    </lineage>
</organism>
<evidence type="ECO:0000313" key="2">
    <source>
        <dbReference type="EMBL" id="KAK7687818.1"/>
    </source>
</evidence>
<dbReference type="PANTHER" id="PTHR38248">
    <property type="entry name" value="FUNK1 6"/>
    <property type="match status" value="1"/>
</dbReference>
<dbReference type="EMBL" id="JASBNA010000012">
    <property type="protein sequence ID" value="KAK7687818.1"/>
    <property type="molecule type" value="Genomic_DNA"/>
</dbReference>
<keyword evidence="3" id="KW-1185">Reference proteome</keyword>
<dbReference type="InterPro" id="IPR040976">
    <property type="entry name" value="Pkinase_fungal"/>
</dbReference>
<protein>
    <recommendedName>
        <fullName evidence="1">Fungal-type protein kinase domain-containing protein</fullName>
    </recommendedName>
</protein>
<evidence type="ECO:0000313" key="3">
    <source>
        <dbReference type="Proteomes" id="UP001385951"/>
    </source>
</evidence>
<dbReference type="SUPFAM" id="SSF56112">
    <property type="entry name" value="Protein kinase-like (PK-like)"/>
    <property type="match status" value="1"/>
</dbReference>
<proteinExistence type="predicted"/>
<dbReference type="AlphaFoldDB" id="A0AAW0G259"/>
<accession>A0AAW0G259</accession>
<dbReference type="InterPro" id="IPR011009">
    <property type="entry name" value="Kinase-like_dom_sf"/>
</dbReference>
<evidence type="ECO:0000259" key="1">
    <source>
        <dbReference type="Pfam" id="PF17667"/>
    </source>
</evidence>
<dbReference type="Proteomes" id="UP001385951">
    <property type="component" value="Unassembled WGS sequence"/>
</dbReference>